<dbReference type="GeneID" id="40323262"/>
<dbReference type="EMBL" id="MKKU01001217">
    <property type="protein sequence ID" value="RNE96774.1"/>
    <property type="molecule type" value="Genomic_DNA"/>
</dbReference>
<proteinExistence type="predicted"/>
<evidence type="ECO:0000313" key="3">
    <source>
        <dbReference type="Proteomes" id="UP000284403"/>
    </source>
</evidence>
<protein>
    <submittedName>
        <fullName evidence="2">Uncharacterized protein</fullName>
    </submittedName>
</protein>
<evidence type="ECO:0000313" key="2">
    <source>
        <dbReference type="EMBL" id="RNE96774.1"/>
    </source>
</evidence>
<organism evidence="2 3">
    <name type="scientific">Trypanosoma conorhini</name>
    <dbReference type="NCBI Taxonomy" id="83891"/>
    <lineage>
        <taxon>Eukaryota</taxon>
        <taxon>Discoba</taxon>
        <taxon>Euglenozoa</taxon>
        <taxon>Kinetoplastea</taxon>
        <taxon>Metakinetoplastina</taxon>
        <taxon>Trypanosomatida</taxon>
        <taxon>Trypanosomatidae</taxon>
        <taxon>Trypanosoma</taxon>
    </lineage>
</organism>
<evidence type="ECO:0000256" key="1">
    <source>
        <dbReference type="SAM" id="MobiDB-lite"/>
    </source>
</evidence>
<dbReference type="AlphaFoldDB" id="A0A3R7JTW9"/>
<accession>A0A3R7JTW9</accession>
<feature type="region of interest" description="Disordered" evidence="1">
    <location>
        <begin position="158"/>
        <end position="185"/>
    </location>
</feature>
<sequence>MSIPNLELAFFTDDLTAITCTTERARGAMECTLRKELGRTSRWAERNKHGAQRREGEVRAVLAPSSRAACGRTRERPAWWRIASRDRRGGFDPAIARGGWQARGCFAVTKTRLMEVESVSATTWGRNVKYRVRCPRPSLGPPTPLRGSGALQHSFAVGAGAPGEVPHPRRRRHRWRSRQGLSGGC</sequence>
<feature type="compositionally biased region" description="Basic residues" evidence="1">
    <location>
        <begin position="168"/>
        <end position="177"/>
    </location>
</feature>
<keyword evidence="3" id="KW-1185">Reference proteome</keyword>
<reference evidence="2 3" key="1">
    <citation type="journal article" date="2018" name="BMC Genomics">
        <title>Genomic comparison of Trypanosoma conorhini and Trypanosoma rangeli to Trypanosoma cruzi strains of high and low virulence.</title>
        <authorList>
            <person name="Bradwell K.R."/>
            <person name="Koparde V.N."/>
            <person name="Matveyev A.V."/>
            <person name="Serrano M.G."/>
            <person name="Alves J.M."/>
            <person name="Parikh H."/>
            <person name="Huang B."/>
            <person name="Lee V."/>
            <person name="Espinosa-Alvarez O."/>
            <person name="Ortiz P.A."/>
            <person name="Costa-Martins A.G."/>
            <person name="Teixeira M.M."/>
            <person name="Buck G.A."/>
        </authorList>
    </citation>
    <scope>NUCLEOTIDE SEQUENCE [LARGE SCALE GENOMIC DNA]</scope>
    <source>
        <strain evidence="2 3">025E</strain>
    </source>
</reference>
<gene>
    <name evidence="2" type="ORF">Tco025E_09651</name>
</gene>
<comment type="caution">
    <text evidence="2">The sequence shown here is derived from an EMBL/GenBank/DDBJ whole genome shotgun (WGS) entry which is preliminary data.</text>
</comment>
<dbReference type="RefSeq" id="XP_029223429.1">
    <property type="nucleotide sequence ID" value="XM_029376462.1"/>
</dbReference>
<dbReference type="Proteomes" id="UP000284403">
    <property type="component" value="Unassembled WGS sequence"/>
</dbReference>
<name>A0A3R7JTW9_9TRYP</name>